<dbReference type="Gene3D" id="3.40.50.1580">
    <property type="entry name" value="Nucleoside phosphorylase domain"/>
    <property type="match status" value="1"/>
</dbReference>
<evidence type="ECO:0000259" key="4">
    <source>
        <dbReference type="Pfam" id="PF01048"/>
    </source>
</evidence>
<comment type="catalytic activity">
    <reaction evidence="3">
        <text>uridine + phosphate = alpha-D-ribose 1-phosphate + uracil</text>
        <dbReference type="Rhea" id="RHEA:24388"/>
        <dbReference type="ChEBI" id="CHEBI:16704"/>
        <dbReference type="ChEBI" id="CHEBI:17568"/>
        <dbReference type="ChEBI" id="CHEBI:43474"/>
        <dbReference type="ChEBI" id="CHEBI:57720"/>
        <dbReference type="EC" id="2.4.2.3"/>
    </reaction>
</comment>
<evidence type="ECO:0000256" key="1">
    <source>
        <dbReference type="ARBA" id="ARBA00011888"/>
    </source>
</evidence>
<protein>
    <recommendedName>
        <fullName evidence="2">Uridine phosphorylase</fullName>
        <ecNumber evidence="1">2.4.2.3</ecNumber>
    </recommendedName>
</protein>
<dbReference type="AlphaFoldDB" id="A0A9D9DL27"/>
<organism evidence="5 6">
    <name type="scientific">Candidatus Egerieousia excrementavium</name>
    <dbReference type="NCBI Taxonomy" id="2840778"/>
    <lineage>
        <taxon>Bacteria</taxon>
        <taxon>Pseudomonadati</taxon>
        <taxon>Bacteroidota</taxon>
        <taxon>Bacteroidia</taxon>
        <taxon>Bacteroidales</taxon>
        <taxon>Candidatus Egerieousia</taxon>
    </lineage>
</organism>
<accession>A0A9D9DL27</accession>
<name>A0A9D9DL27_9BACT</name>
<evidence type="ECO:0000256" key="3">
    <source>
        <dbReference type="ARBA" id="ARBA00048447"/>
    </source>
</evidence>
<gene>
    <name evidence="5" type="ORF">IAC68_07445</name>
</gene>
<dbReference type="Pfam" id="PF01048">
    <property type="entry name" value="PNP_UDP_1"/>
    <property type="match status" value="1"/>
</dbReference>
<dbReference type="CDD" id="cd00436">
    <property type="entry name" value="UP_TbUP-like"/>
    <property type="match status" value="1"/>
</dbReference>
<dbReference type="GO" id="GO:0005829">
    <property type="term" value="C:cytosol"/>
    <property type="evidence" value="ECO:0007669"/>
    <property type="project" value="TreeGrafter"/>
</dbReference>
<dbReference type="GO" id="GO:0004850">
    <property type="term" value="F:uridine phosphorylase activity"/>
    <property type="evidence" value="ECO:0007669"/>
    <property type="project" value="UniProtKB-EC"/>
</dbReference>
<dbReference type="InterPro" id="IPR000845">
    <property type="entry name" value="Nucleoside_phosphorylase_d"/>
</dbReference>
<dbReference type="GO" id="GO:0004731">
    <property type="term" value="F:purine-nucleoside phosphorylase activity"/>
    <property type="evidence" value="ECO:0007669"/>
    <property type="project" value="TreeGrafter"/>
</dbReference>
<dbReference type="Proteomes" id="UP000823635">
    <property type="component" value="Unassembled WGS sequence"/>
</dbReference>
<dbReference type="EMBL" id="JADINB010000158">
    <property type="protein sequence ID" value="MBO8429744.1"/>
    <property type="molecule type" value="Genomic_DNA"/>
</dbReference>
<reference evidence="5" key="1">
    <citation type="submission" date="2020-10" db="EMBL/GenBank/DDBJ databases">
        <authorList>
            <person name="Gilroy R."/>
        </authorList>
    </citation>
    <scope>NUCLEOTIDE SEQUENCE</scope>
    <source>
        <strain evidence="5">15467</strain>
    </source>
</reference>
<dbReference type="SUPFAM" id="SSF53167">
    <property type="entry name" value="Purine and uridine phosphorylases"/>
    <property type="match status" value="1"/>
</dbReference>
<comment type="caution">
    <text evidence="5">The sequence shown here is derived from an EMBL/GenBank/DDBJ whole genome shotgun (WGS) entry which is preliminary data.</text>
</comment>
<dbReference type="PANTHER" id="PTHR43691">
    <property type="entry name" value="URIDINE PHOSPHORYLASE"/>
    <property type="match status" value="1"/>
</dbReference>
<evidence type="ECO:0000256" key="2">
    <source>
        <dbReference type="ARBA" id="ARBA00021980"/>
    </source>
</evidence>
<evidence type="ECO:0000313" key="5">
    <source>
        <dbReference type="EMBL" id="MBO8429744.1"/>
    </source>
</evidence>
<dbReference type="PANTHER" id="PTHR43691:SF11">
    <property type="entry name" value="FI09636P-RELATED"/>
    <property type="match status" value="1"/>
</dbReference>
<feature type="domain" description="Nucleoside phosphorylase" evidence="4">
    <location>
        <begin position="30"/>
        <end position="278"/>
    </location>
</feature>
<proteinExistence type="predicted"/>
<evidence type="ECO:0000313" key="6">
    <source>
        <dbReference type="Proteomes" id="UP000823635"/>
    </source>
</evidence>
<reference evidence="5" key="2">
    <citation type="journal article" date="2021" name="PeerJ">
        <title>Extensive microbial diversity within the chicken gut microbiome revealed by metagenomics and culture.</title>
        <authorList>
            <person name="Gilroy R."/>
            <person name="Ravi A."/>
            <person name="Getino M."/>
            <person name="Pursley I."/>
            <person name="Horton D.L."/>
            <person name="Alikhan N.F."/>
            <person name="Baker D."/>
            <person name="Gharbi K."/>
            <person name="Hall N."/>
            <person name="Watson M."/>
            <person name="Adriaenssens E.M."/>
            <person name="Foster-Nyarko E."/>
            <person name="Jarju S."/>
            <person name="Secka A."/>
            <person name="Antonio M."/>
            <person name="Oren A."/>
            <person name="Chaudhuri R.R."/>
            <person name="La Ragione R."/>
            <person name="Hildebrand F."/>
            <person name="Pallen M.J."/>
        </authorList>
    </citation>
    <scope>NUCLEOTIDE SEQUENCE</scope>
    <source>
        <strain evidence="5">15467</strain>
    </source>
</reference>
<dbReference type="EC" id="2.4.2.3" evidence="1"/>
<dbReference type="InterPro" id="IPR035994">
    <property type="entry name" value="Nucleoside_phosphorylase_sf"/>
</dbReference>
<dbReference type="GO" id="GO:0006152">
    <property type="term" value="P:purine nucleoside catabolic process"/>
    <property type="evidence" value="ECO:0007669"/>
    <property type="project" value="TreeGrafter"/>
</dbReference>
<sequence>MRIESSELIINSDNSVFHLHIRPEQLADNVILVGDPSRVRMVASFFGKCEAENASREFHSVTGYYKGVRFTVLSTGIGSDNIDIVMNELDALANIDFKTREIKEEKRSLRILRLGTCGALQPDIKPGTPVFSLVSIGFDGVLNWYAGRDMITMADAEAAFLKHIEWERHLQIPYFVKADEGLASLFENDTLAGMTISAAGFYAPQGRVLRLGLAMPDLLDKCESFRYEGYRIANFEMEGAALAGFARLMGHRAATLCCTIANRYNHDALPDYKTRVKEMVEMALGRLVAGQ</sequence>